<dbReference type="Proteomes" id="UP000285530">
    <property type="component" value="Unassembled WGS sequence"/>
</dbReference>
<comment type="caution">
    <text evidence="1">The sequence shown here is derived from an EMBL/GenBank/DDBJ whole genome shotgun (WGS) entry which is preliminary data.</text>
</comment>
<organism evidence="1 2">
    <name type="scientific">Paracoccus aestuarii</name>
    <dbReference type="NCBI Taxonomy" id="453842"/>
    <lineage>
        <taxon>Bacteria</taxon>
        <taxon>Pseudomonadati</taxon>
        <taxon>Pseudomonadota</taxon>
        <taxon>Alphaproteobacteria</taxon>
        <taxon>Rhodobacterales</taxon>
        <taxon>Paracoccaceae</taxon>
        <taxon>Paracoccus</taxon>
    </lineage>
</organism>
<reference evidence="1 2" key="1">
    <citation type="submission" date="2018-09" db="EMBL/GenBank/DDBJ databases">
        <title>Paracoccus onubensis nov. sp. a moderate halophilic bacterium isolated from Gruta de las Maravillas (Aracena, Spain).</title>
        <authorList>
            <person name="Jurado V."/>
            <person name="Gutierrez-Patricio S."/>
            <person name="Gonzalez-Pimentel J.L."/>
            <person name="Laiz L."/>
            <person name="Saiz-Jimenez C."/>
        </authorList>
    </citation>
    <scope>NUCLEOTIDE SEQUENCE [LARGE SCALE GENOMIC DNA]</scope>
    <source>
        <strain evidence="1 2">DSM 19484</strain>
    </source>
</reference>
<keyword evidence="2" id="KW-1185">Reference proteome</keyword>
<gene>
    <name evidence="1" type="ORF">D3P06_03355</name>
</gene>
<name>A0A419A0X4_9RHOB</name>
<dbReference type="OrthoDB" id="9808813at2"/>
<accession>A0A419A0X4</accession>
<protein>
    <submittedName>
        <fullName evidence="1">Uncharacterized protein</fullName>
    </submittedName>
</protein>
<evidence type="ECO:0000313" key="2">
    <source>
        <dbReference type="Proteomes" id="UP000285530"/>
    </source>
</evidence>
<dbReference type="EMBL" id="QZEV01000008">
    <property type="protein sequence ID" value="RJL06520.1"/>
    <property type="molecule type" value="Genomic_DNA"/>
</dbReference>
<sequence length="68" mass="7522">MLGPDGRGPDRDRPAAFGGVPPQISLIALAWRGDWVFGPSCLIPRFDGVILSREWKEALWARFAMEAP</sequence>
<dbReference type="AlphaFoldDB" id="A0A419A0X4"/>
<evidence type="ECO:0000313" key="1">
    <source>
        <dbReference type="EMBL" id="RJL06520.1"/>
    </source>
</evidence>
<proteinExistence type="predicted"/>